<dbReference type="InterPro" id="IPR053151">
    <property type="entry name" value="RNase_H-like"/>
</dbReference>
<evidence type="ECO:0000313" key="2">
    <source>
        <dbReference type="EMBL" id="KAE8722432.1"/>
    </source>
</evidence>
<organism evidence="2 3">
    <name type="scientific">Hibiscus syriacus</name>
    <name type="common">Rose of Sharon</name>
    <dbReference type="NCBI Taxonomy" id="106335"/>
    <lineage>
        <taxon>Eukaryota</taxon>
        <taxon>Viridiplantae</taxon>
        <taxon>Streptophyta</taxon>
        <taxon>Embryophyta</taxon>
        <taxon>Tracheophyta</taxon>
        <taxon>Spermatophyta</taxon>
        <taxon>Magnoliopsida</taxon>
        <taxon>eudicotyledons</taxon>
        <taxon>Gunneridae</taxon>
        <taxon>Pentapetalae</taxon>
        <taxon>rosids</taxon>
        <taxon>malvids</taxon>
        <taxon>Malvales</taxon>
        <taxon>Malvaceae</taxon>
        <taxon>Malvoideae</taxon>
        <taxon>Hibiscus</taxon>
    </lineage>
</organism>
<keyword evidence="3" id="KW-1185">Reference proteome</keyword>
<protein>
    <recommendedName>
        <fullName evidence="4">RNase H type-1 domain-containing protein</fullName>
    </recommendedName>
</protein>
<reference evidence="2" key="1">
    <citation type="submission" date="2019-09" db="EMBL/GenBank/DDBJ databases">
        <title>Draft genome information of white flower Hibiscus syriacus.</title>
        <authorList>
            <person name="Kim Y.-M."/>
        </authorList>
    </citation>
    <scope>NUCLEOTIDE SEQUENCE [LARGE SCALE GENOMIC DNA]</scope>
    <source>
        <strain evidence="2">YM2019G1</strain>
    </source>
</reference>
<evidence type="ECO:0000313" key="3">
    <source>
        <dbReference type="Proteomes" id="UP000436088"/>
    </source>
</evidence>
<accession>A0A6A3C5F7</accession>
<dbReference type="InterPro" id="IPR044730">
    <property type="entry name" value="RNase_H-like_dom_plant"/>
</dbReference>
<dbReference type="CDD" id="cd06222">
    <property type="entry name" value="RNase_H_like"/>
    <property type="match status" value="1"/>
</dbReference>
<dbReference type="PANTHER" id="PTHR47723">
    <property type="entry name" value="OS05G0353850 PROTEIN"/>
    <property type="match status" value="1"/>
</dbReference>
<comment type="caution">
    <text evidence="2">The sequence shown here is derived from an EMBL/GenBank/DDBJ whole genome shotgun (WGS) entry which is preliminary data.</text>
</comment>
<dbReference type="AlphaFoldDB" id="A0A6A3C5F7"/>
<dbReference type="Proteomes" id="UP000436088">
    <property type="component" value="Unassembled WGS sequence"/>
</dbReference>
<evidence type="ECO:0008006" key="4">
    <source>
        <dbReference type="Google" id="ProtNLM"/>
    </source>
</evidence>
<dbReference type="PANTHER" id="PTHR47723:SF19">
    <property type="entry name" value="POLYNUCLEOTIDYL TRANSFERASE, RIBONUCLEASE H-LIKE SUPERFAMILY PROTEIN"/>
    <property type="match status" value="1"/>
</dbReference>
<feature type="region of interest" description="Disordered" evidence="1">
    <location>
        <begin position="265"/>
        <end position="288"/>
    </location>
</feature>
<gene>
    <name evidence="2" type="ORF">F3Y22_tig00013960pilonHSYRG00052</name>
</gene>
<evidence type="ECO:0000256" key="1">
    <source>
        <dbReference type="SAM" id="MobiDB-lite"/>
    </source>
</evidence>
<dbReference type="EMBL" id="VEPZ02000561">
    <property type="protein sequence ID" value="KAE8722432.1"/>
    <property type="molecule type" value="Genomic_DNA"/>
</dbReference>
<sequence length="393" mass="45456">MVSDMSRRRTNYIQSLKTRDGSLCSDQDELLWLKPFYRRFHFTRCNPPCYPKALVLKLRRKGGLGFKKLGKQNDAFLKKIACNLVLYPNQLWAQVLGTKYKWNDMVREDISRKKYSRLWRGISLIWNDVRSSLTWIIRNGNSIDFWKEPWLSDNEPLINQEILHQLMATMPPKQNQITDRPGWKWNPNRLFTVRSAYDIHTDDTLSAEDKTWTTIPKYRGIQRVKIFLWLIANKSVFTNRIYTFSNQKNEFSVLDQGRRLQQESIRARESANNAQQPGTWKEQSDPQWIPPPSAWLKTNIDGARDIQDGYAACGGAIRDSNGDWLIGFAEAVGICSALEAELWGAFEKNRDANKIADSLAKMAQKKEFAGRIFQTPPEAIQSILQEEGAKTSS</sequence>
<proteinExistence type="predicted"/>
<name>A0A6A3C5F7_HIBSY</name>